<dbReference type="InterPro" id="IPR005543">
    <property type="entry name" value="PASTA_dom"/>
</dbReference>
<gene>
    <name evidence="3" type="ORF">GCM10009827_045490</name>
</gene>
<dbReference type="CDD" id="cd06577">
    <property type="entry name" value="PASTA_pknB"/>
    <property type="match status" value="1"/>
</dbReference>
<name>A0ABN2AQU4_9ACTN</name>
<comment type="caution">
    <text evidence="3">The sequence shown here is derived from an EMBL/GenBank/DDBJ whole genome shotgun (WGS) entry which is preliminary data.</text>
</comment>
<dbReference type="Proteomes" id="UP001501470">
    <property type="component" value="Unassembled WGS sequence"/>
</dbReference>
<reference evidence="3 4" key="1">
    <citation type="journal article" date="2019" name="Int. J. Syst. Evol. Microbiol.">
        <title>The Global Catalogue of Microorganisms (GCM) 10K type strain sequencing project: providing services to taxonomists for standard genome sequencing and annotation.</title>
        <authorList>
            <consortium name="The Broad Institute Genomics Platform"/>
            <consortium name="The Broad Institute Genome Sequencing Center for Infectious Disease"/>
            <person name="Wu L."/>
            <person name="Ma J."/>
        </authorList>
    </citation>
    <scope>NUCLEOTIDE SEQUENCE [LARGE SCALE GENOMIC DNA]</scope>
    <source>
        <strain evidence="3 4">JCM 15933</strain>
    </source>
</reference>
<keyword evidence="1" id="KW-0472">Membrane</keyword>
<dbReference type="Gene3D" id="3.30.10.20">
    <property type="match status" value="1"/>
</dbReference>
<dbReference type="EMBL" id="BAAAQD010000009">
    <property type="protein sequence ID" value="GAA1523983.1"/>
    <property type="molecule type" value="Genomic_DNA"/>
</dbReference>
<organism evidence="3 4">
    <name type="scientific">Dactylosporangium maewongense</name>
    <dbReference type="NCBI Taxonomy" id="634393"/>
    <lineage>
        <taxon>Bacteria</taxon>
        <taxon>Bacillati</taxon>
        <taxon>Actinomycetota</taxon>
        <taxon>Actinomycetes</taxon>
        <taxon>Micromonosporales</taxon>
        <taxon>Micromonosporaceae</taxon>
        <taxon>Dactylosporangium</taxon>
    </lineage>
</organism>
<evidence type="ECO:0000256" key="1">
    <source>
        <dbReference type="SAM" id="Phobius"/>
    </source>
</evidence>
<keyword evidence="4" id="KW-1185">Reference proteome</keyword>
<sequence>MSTKWVVTTAAERIVLDDAHQGGTTFTVTNPGKAADRVVFEPVAGGDADPSWFTVDDPQRRVLPAASASFLLKVHVPAQAKPGSYEVQGRAYSADSAPEESSVLSGRVVFDVAAPPAPPERRIPWWIIAIAAGLVVITAVTVTLVLTLGGSSPAPSASASAAPVVTAPPSGSIPVPDLARLNETQAVFALKQAGLVAGTIKHRNDPTRADTVVEQGVPAAKTVAAGTAVDLVVAVRLAPPVLKTPANAQLKQADGRLVWDQPEAYVTHWVVSLSISVCAQGPLTPQACNTVPMVTARTDAKSYAPSLRPAQNMGLGGTVLTFNGTFVWTVQAVDDFGGIGPAAAVLPAQMVP</sequence>
<dbReference type="RefSeq" id="WP_344504045.1">
    <property type="nucleotide sequence ID" value="NZ_BAAAQD010000009.1"/>
</dbReference>
<protein>
    <recommendedName>
        <fullName evidence="2">PASTA domain-containing protein</fullName>
    </recommendedName>
</protein>
<feature type="transmembrane region" description="Helical" evidence="1">
    <location>
        <begin position="125"/>
        <end position="148"/>
    </location>
</feature>
<evidence type="ECO:0000259" key="2">
    <source>
        <dbReference type="Pfam" id="PF03793"/>
    </source>
</evidence>
<feature type="domain" description="PASTA" evidence="2">
    <location>
        <begin position="174"/>
        <end position="234"/>
    </location>
</feature>
<keyword evidence="1" id="KW-0812">Transmembrane</keyword>
<dbReference type="Pfam" id="PF03793">
    <property type="entry name" value="PASTA"/>
    <property type="match status" value="1"/>
</dbReference>
<evidence type="ECO:0000313" key="3">
    <source>
        <dbReference type="EMBL" id="GAA1523983.1"/>
    </source>
</evidence>
<keyword evidence="1" id="KW-1133">Transmembrane helix</keyword>
<accession>A0ABN2AQU4</accession>
<proteinExistence type="predicted"/>
<evidence type="ECO:0000313" key="4">
    <source>
        <dbReference type="Proteomes" id="UP001501470"/>
    </source>
</evidence>